<dbReference type="EMBL" id="JAVREU010000034">
    <property type="protein sequence ID" value="MDT0392928.1"/>
    <property type="molecule type" value="Genomic_DNA"/>
</dbReference>
<sequence>MFLIVPDPAHGLVAAPESPRDLTPVTTQFLTAQGFAWNDDIQAYTRRTDQSPTAVDRIAGVLRDLGHYVFCAHRPLPTR</sequence>
<accession>A0ABU2PMJ6</accession>
<keyword evidence="2" id="KW-1185">Reference proteome</keyword>
<organism evidence="1 2">
    <name type="scientific">Streptomyces dubilierae</name>
    <dbReference type="NCBI Taxonomy" id="3075533"/>
    <lineage>
        <taxon>Bacteria</taxon>
        <taxon>Bacillati</taxon>
        <taxon>Actinomycetota</taxon>
        <taxon>Actinomycetes</taxon>
        <taxon>Kitasatosporales</taxon>
        <taxon>Streptomycetaceae</taxon>
        <taxon>Streptomyces</taxon>
    </lineage>
</organism>
<reference evidence="2" key="1">
    <citation type="submission" date="2023-07" db="EMBL/GenBank/DDBJ databases">
        <title>30 novel species of actinomycetes from the DSMZ collection.</title>
        <authorList>
            <person name="Nouioui I."/>
        </authorList>
    </citation>
    <scope>NUCLEOTIDE SEQUENCE [LARGE SCALE GENOMIC DNA]</scope>
    <source>
        <strain evidence="2">DSM 41921</strain>
    </source>
</reference>
<dbReference type="Proteomes" id="UP001183586">
    <property type="component" value="Unassembled WGS sequence"/>
</dbReference>
<evidence type="ECO:0000313" key="1">
    <source>
        <dbReference type="EMBL" id="MDT0392928.1"/>
    </source>
</evidence>
<dbReference type="RefSeq" id="WP_311689028.1">
    <property type="nucleotide sequence ID" value="NZ_JAVREU010000034.1"/>
</dbReference>
<name>A0ABU2PMJ6_9ACTN</name>
<gene>
    <name evidence="1" type="ORF">RM641_36480</name>
</gene>
<comment type="caution">
    <text evidence="1">The sequence shown here is derived from an EMBL/GenBank/DDBJ whole genome shotgun (WGS) entry which is preliminary data.</text>
</comment>
<proteinExistence type="predicted"/>
<protein>
    <submittedName>
        <fullName evidence="1">Uncharacterized protein</fullName>
    </submittedName>
</protein>
<evidence type="ECO:0000313" key="2">
    <source>
        <dbReference type="Proteomes" id="UP001183586"/>
    </source>
</evidence>